<comment type="caution">
    <text evidence="12">The sequence shown here is derived from an EMBL/GenBank/DDBJ whole genome shotgun (WGS) entry which is preliminary data.</text>
</comment>
<dbReference type="InterPro" id="IPR023016">
    <property type="entry name" value="HisA/PriA"/>
</dbReference>
<accession>A0A2S7DA42</accession>
<evidence type="ECO:0000256" key="9">
    <source>
        <dbReference type="HAMAP-Rule" id="MF_01014"/>
    </source>
</evidence>
<feature type="active site" description="Proton donor" evidence="9">
    <location>
        <position position="132"/>
    </location>
</feature>
<dbReference type="PANTHER" id="PTHR43090:SF2">
    <property type="entry name" value="1-(5-PHOSPHORIBOSYL)-5-[(5-PHOSPHORIBOSYLAMINO)METHYLIDENEAMINO] IMIDAZOLE-4-CARBOXAMIDE ISOMERASE"/>
    <property type="match status" value="1"/>
</dbReference>
<dbReference type="OrthoDB" id="9807749at2"/>
<dbReference type="PANTHER" id="PTHR43090">
    <property type="entry name" value="1-(5-PHOSPHORIBOSYL)-5-[(5-PHOSPHORIBOSYLAMINO)METHYLIDENEAMINO] IMIDAZOLE-4-CARBOXAMIDE ISOMERASE"/>
    <property type="match status" value="1"/>
</dbReference>
<dbReference type="NCBIfam" id="TIGR00007">
    <property type="entry name" value="1-(5-phosphoribosyl)-5-[(5-phosphoribosylamino)methylideneamino]imidazole-4-carboxamide isomerase"/>
    <property type="match status" value="1"/>
</dbReference>
<keyword evidence="8 9" id="KW-0413">Isomerase</keyword>
<dbReference type="InterPro" id="IPR011060">
    <property type="entry name" value="RibuloseP-bd_barrel"/>
</dbReference>
<protein>
    <recommendedName>
        <fullName evidence="9 11">1-(5-phosphoribosyl)-5-[(5-phosphoribosylamino)methylideneamino] imidazole-4-carboxamide isomerase</fullName>
        <ecNumber evidence="9 11">5.3.1.16</ecNumber>
    </recommendedName>
    <alternativeName>
        <fullName evidence="9">Phosphoribosylformimino-5-aminoimidazole carboxamide ribotide isomerase</fullName>
    </alternativeName>
</protein>
<evidence type="ECO:0000256" key="1">
    <source>
        <dbReference type="ARBA" id="ARBA00000901"/>
    </source>
</evidence>
<comment type="catalytic activity">
    <reaction evidence="1 9 11">
        <text>1-(5-phospho-beta-D-ribosyl)-5-[(5-phospho-beta-D-ribosylamino)methylideneamino]imidazole-4-carboxamide = 5-[(5-phospho-1-deoxy-D-ribulos-1-ylimino)methylamino]-1-(5-phospho-beta-D-ribosyl)imidazole-4-carboxamide</text>
        <dbReference type="Rhea" id="RHEA:15469"/>
        <dbReference type="ChEBI" id="CHEBI:58435"/>
        <dbReference type="ChEBI" id="CHEBI:58525"/>
        <dbReference type="EC" id="5.3.1.16"/>
    </reaction>
</comment>
<evidence type="ECO:0000313" key="12">
    <source>
        <dbReference type="EMBL" id="PPU70685.1"/>
    </source>
</evidence>
<dbReference type="GO" id="GO:0000105">
    <property type="term" value="P:L-histidine biosynthetic process"/>
    <property type="evidence" value="ECO:0007669"/>
    <property type="project" value="UniProtKB-UniRule"/>
</dbReference>
<dbReference type="EC" id="5.3.1.16" evidence="9 11"/>
<dbReference type="FunFam" id="3.20.20.70:FF:000009">
    <property type="entry name" value="1-(5-phosphoribosyl)-5-[(5-phosphoribosylamino)methylideneamino] imidazole-4-carboxamide isomerase"/>
    <property type="match status" value="1"/>
</dbReference>
<dbReference type="HAMAP" id="MF_01014">
    <property type="entry name" value="HisA"/>
    <property type="match status" value="1"/>
</dbReference>
<sequence>MSFTVYPALDIRDGRVVRLLQGDYARETRYGDDVLPRAQAFADAGAQWMHLVDLDAAKAGGYTLAATLGEIARQTGLQVQTGGGVRSRDDVARILDAGAARVVIGSLAVRQAETVIAWLQEFGAQRLTIALDTRQDAAGIWQLPVHGWTEAAEATLDELTVRYAQAGLQHLLCTDIARDGMLSGPNMALYAHVRALAPQLQVQVSGGARNLADVAAAKASGCAGIVLGKALLEGHLDLGEALAC</sequence>
<feature type="active site" description="Proton acceptor" evidence="9">
    <location>
        <position position="10"/>
    </location>
</feature>
<dbReference type="UniPathway" id="UPA00031">
    <property type="reaction ID" value="UER00009"/>
</dbReference>
<dbReference type="GO" id="GO:0005737">
    <property type="term" value="C:cytoplasm"/>
    <property type="evidence" value="ECO:0007669"/>
    <property type="project" value="UniProtKB-SubCell"/>
</dbReference>
<organism evidence="12 13">
    <name type="scientific">Xanthomonas melonis</name>
    <dbReference type="NCBI Taxonomy" id="56456"/>
    <lineage>
        <taxon>Bacteria</taxon>
        <taxon>Pseudomonadati</taxon>
        <taxon>Pseudomonadota</taxon>
        <taxon>Gammaproteobacteria</taxon>
        <taxon>Lysobacterales</taxon>
        <taxon>Lysobacteraceae</taxon>
        <taxon>Xanthomonas</taxon>
    </lineage>
</organism>
<evidence type="ECO:0000256" key="8">
    <source>
        <dbReference type="ARBA" id="ARBA00023235"/>
    </source>
</evidence>
<dbReference type="GO" id="GO:0000162">
    <property type="term" value="P:L-tryptophan biosynthetic process"/>
    <property type="evidence" value="ECO:0007669"/>
    <property type="project" value="TreeGrafter"/>
</dbReference>
<keyword evidence="7 9" id="KW-0368">Histidine biosynthesis</keyword>
<dbReference type="InterPro" id="IPR006062">
    <property type="entry name" value="His_biosynth"/>
</dbReference>
<dbReference type="InterPro" id="IPR013785">
    <property type="entry name" value="Aldolase_TIM"/>
</dbReference>
<dbReference type="EMBL" id="MDEH01000017">
    <property type="protein sequence ID" value="PPU70685.1"/>
    <property type="molecule type" value="Genomic_DNA"/>
</dbReference>
<evidence type="ECO:0000313" key="13">
    <source>
        <dbReference type="Proteomes" id="UP000239865"/>
    </source>
</evidence>
<proteinExistence type="inferred from homology"/>
<dbReference type="SUPFAM" id="SSF51366">
    <property type="entry name" value="Ribulose-phoshate binding barrel"/>
    <property type="match status" value="1"/>
</dbReference>
<evidence type="ECO:0000256" key="5">
    <source>
        <dbReference type="ARBA" id="ARBA00022490"/>
    </source>
</evidence>
<dbReference type="InterPro" id="IPR006063">
    <property type="entry name" value="HisA_bact_arch"/>
</dbReference>
<dbReference type="Proteomes" id="UP000239865">
    <property type="component" value="Unassembled WGS sequence"/>
</dbReference>
<evidence type="ECO:0000256" key="10">
    <source>
        <dbReference type="RuleBase" id="RU003657"/>
    </source>
</evidence>
<dbReference type="Pfam" id="PF00977">
    <property type="entry name" value="His_biosynth"/>
    <property type="match status" value="1"/>
</dbReference>
<name>A0A2S7DA42_9XANT</name>
<gene>
    <name evidence="9 12" type="primary">hisA</name>
    <name evidence="12" type="ORF">XmelCFBP4644_19505</name>
</gene>
<evidence type="ECO:0000256" key="4">
    <source>
        <dbReference type="ARBA" id="ARBA00009667"/>
    </source>
</evidence>
<evidence type="ECO:0000256" key="7">
    <source>
        <dbReference type="ARBA" id="ARBA00023102"/>
    </source>
</evidence>
<evidence type="ECO:0000256" key="6">
    <source>
        <dbReference type="ARBA" id="ARBA00022605"/>
    </source>
</evidence>
<dbReference type="GO" id="GO:0003949">
    <property type="term" value="F:1-(5-phosphoribosyl)-5-[(5-phosphoribosylamino)methylideneamino]imidazole-4-carboxamide isomerase activity"/>
    <property type="evidence" value="ECO:0007669"/>
    <property type="project" value="UniProtKB-UniRule"/>
</dbReference>
<evidence type="ECO:0000256" key="3">
    <source>
        <dbReference type="ARBA" id="ARBA00005133"/>
    </source>
</evidence>
<evidence type="ECO:0000256" key="11">
    <source>
        <dbReference type="RuleBase" id="RU003658"/>
    </source>
</evidence>
<comment type="pathway">
    <text evidence="3 9 11">Amino-acid biosynthesis; L-histidine biosynthesis; L-histidine from 5-phospho-alpha-D-ribose 1-diphosphate: step 4/9.</text>
</comment>
<comment type="similarity">
    <text evidence="4 9 10">Belongs to the HisA/HisF family.</text>
</comment>
<keyword evidence="5 9" id="KW-0963">Cytoplasm</keyword>
<comment type="subcellular location">
    <subcellularLocation>
        <location evidence="2 9 11">Cytoplasm</location>
    </subcellularLocation>
</comment>
<dbReference type="AlphaFoldDB" id="A0A2S7DA42"/>
<keyword evidence="6 9" id="KW-0028">Amino-acid biosynthesis</keyword>
<evidence type="ECO:0000256" key="2">
    <source>
        <dbReference type="ARBA" id="ARBA00004496"/>
    </source>
</evidence>
<dbReference type="RefSeq" id="WP_104588857.1">
    <property type="nucleotide sequence ID" value="NZ_JAJGQH010000005.1"/>
</dbReference>
<reference evidence="12 13" key="1">
    <citation type="submission" date="2016-08" db="EMBL/GenBank/DDBJ databases">
        <authorList>
            <person name="Seilhamer J.J."/>
        </authorList>
    </citation>
    <scope>NUCLEOTIDE SEQUENCE [LARGE SCALE GENOMIC DNA]</scope>
    <source>
        <strain evidence="12 13">CFBP4644</strain>
    </source>
</reference>
<dbReference type="InterPro" id="IPR044524">
    <property type="entry name" value="Isoase_HisA-like"/>
</dbReference>
<dbReference type="CDD" id="cd04732">
    <property type="entry name" value="HisA"/>
    <property type="match status" value="1"/>
</dbReference>
<dbReference type="Gene3D" id="3.20.20.70">
    <property type="entry name" value="Aldolase class I"/>
    <property type="match status" value="1"/>
</dbReference>